<organism evidence="1">
    <name type="scientific">Streptomyces sp. gb1(2016)</name>
    <dbReference type="NCBI Taxonomy" id="1828321"/>
    <lineage>
        <taxon>Bacteria</taxon>
        <taxon>Bacillati</taxon>
        <taxon>Actinomycetota</taxon>
        <taxon>Actinomycetes</taxon>
        <taxon>Kitasatosporales</taxon>
        <taxon>Streptomycetaceae</taxon>
        <taxon>Streptomyces</taxon>
    </lineage>
</organism>
<protein>
    <submittedName>
        <fullName evidence="1">Uncharacterized protein</fullName>
    </submittedName>
</protein>
<dbReference type="EMBL" id="RDBM01000037">
    <property type="protein sequence ID" value="TXS23527.1"/>
    <property type="molecule type" value="Genomic_DNA"/>
</dbReference>
<dbReference type="AlphaFoldDB" id="A0A652KII3"/>
<evidence type="ECO:0000313" key="1">
    <source>
        <dbReference type="EMBL" id="TXS23527.1"/>
    </source>
</evidence>
<gene>
    <name evidence="1" type="ORF">EAO74_23335</name>
</gene>
<comment type="caution">
    <text evidence="1">The sequence shown here is derived from an EMBL/GenBank/DDBJ whole genome shotgun (WGS) entry which is preliminary data.</text>
</comment>
<reference evidence="1" key="1">
    <citation type="submission" date="2018-10" db="EMBL/GenBank/DDBJ databases">
        <authorList>
            <person name="Hariharan J."/>
            <person name="Choudoir M.J."/>
            <person name="Diebold P."/>
            <person name="Panke-Buisse K."/>
            <person name="Campbell A.N."/>
            <person name="Buckley D.H."/>
        </authorList>
    </citation>
    <scope>NUCLEOTIDE SEQUENCE</scope>
    <source>
        <strain evidence="1">Gb1</strain>
    </source>
</reference>
<sequence length="493" mass="54348">MAGQQLIFKDLSRYPVMAQALDNQWLPGDLAATRQRANAPAGRSPDHVGAAAAELRRALVNSGTLVVNRAYFINNQAVSVNYLPSADPSERQAFIDLLNGRALVPFLYSERDPGAEFAWTNVPQVHRAWQRLLTDEAEPALVRFDWDDEANREATERINQFFSSSLTTLMRLREAPLSKHLDIGLAQARALKEGILTDMARWATQQDLYATITREAVYKEFLTRPGTEVHEGLLREGEHIVAAKQLVDLLYNLGVPKASGVTALTPPGSPPRTTLQELRDDVRSRPDDPEQIGLLLRDVFADALHRAVDGPRSYGSLSLSDITRLRTTEEWNGYVNSLDSFVRGSFRDGRVPTPEEFRAGTGDVARLHRGMLKAARKVSGSQQGFQREMKVALVLESAGIALQVTAGEEVSLLAGSLQMATALAGALSVRLEFFDREGRGARSGLGHSLTLPSLQLRNVRKDWEEILKSYGGRVVETGASPRRGQADQQSPHV</sequence>
<proteinExistence type="predicted"/>
<name>A0A652KII3_9ACTN</name>
<accession>A0A652KII3</accession>
<dbReference type="RefSeq" id="WP_124274021.1">
    <property type="nucleotide sequence ID" value="NZ_RDBM01000037.1"/>
</dbReference>